<keyword evidence="5 8" id="KW-0408">Iron</keyword>
<evidence type="ECO:0000313" key="10">
    <source>
        <dbReference type="EMBL" id="WAR02277.1"/>
    </source>
</evidence>
<gene>
    <name evidence="10" type="ORF">MAR_008835</name>
</gene>
<keyword evidence="11" id="KW-1185">Reference proteome</keyword>
<protein>
    <recommendedName>
        <fullName evidence="8">Ferritin</fullName>
        <ecNumber evidence="8">1.16.3.1</ecNumber>
    </recommendedName>
</protein>
<feature type="non-terminal residue" evidence="10">
    <location>
        <position position="1"/>
    </location>
</feature>
<evidence type="ECO:0000256" key="5">
    <source>
        <dbReference type="ARBA" id="ARBA00023004"/>
    </source>
</evidence>
<dbReference type="PANTHER" id="PTHR11431:SF75">
    <property type="entry name" value="FERRITIN"/>
    <property type="match status" value="1"/>
</dbReference>
<evidence type="ECO:0000313" key="11">
    <source>
        <dbReference type="Proteomes" id="UP001164746"/>
    </source>
</evidence>
<comment type="catalytic activity">
    <reaction evidence="7 8">
        <text>4 Fe(2+) + O2 + 4 H(+) = 4 Fe(3+) + 2 H2O</text>
        <dbReference type="Rhea" id="RHEA:11148"/>
        <dbReference type="ChEBI" id="CHEBI:15377"/>
        <dbReference type="ChEBI" id="CHEBI:15378"/>
        <dbReference type="ChEBI" id="CHEBI:15379"/>
        <dbReference type="ChEBI" id="CHEBI:29033"/>
        <dbReference type="ChEBI" id="CHEBI:29034"/>
        <dbReference type="EC" id="1.16.3.1"/>
    </reaction>
</comment>
<dbReference type="PANTHER" id="PTHR11431">
    <property type="entry name" value="FERRITIN"/>
    <property type="match status" value="1"/>
</dbReference>
<dbReference type="CDD" id="cd01056">
    <property type="entry name" value="Euk_Ferritin"/>
    <property type="match status" value="1"/>
</dbReference>
<keyword evidence="2 8" id="KW-0409">Iron storage</keyword>
<dbReference type="PROSITE" id="PS50905">
    <property type="entry name" value="FERRITIN_LIKE"/>
    <property type="match status" value="1"/>
</dbReference>
<evidence type="ECO:0000256" key="1">
    <source>
        <dbReference type="ARBA" id="ARBA00007513"/>
    </source>
</evidence>
<dbReference type="InterPro" id="IPR012347">
    <property type="entry name" value="Ferritin-like"/>
</dbReference>
<keyword evidence="4 8" id="KW-0560">Oxidoreductase</keyword>
<name>A0ABY7E0A6_MYAAR</name>
<comment type="function">
    <text evidence="6">Stores iron in a soluble, non-toxic, readily available form. Important for iron homeostasis. Has ferroxidase activity. Iron is taken up in the ferrous form and deposited as ferric hydroxides after oxidation.</text>
</comment>
<evidence type="ECO:0000256" key="3">
    <source>
        <dbReference type="ARBA" id="ARBA00022723"/>
    </source>
</evidence>
<dbReference type="Proteomes" id="UP001164746">
    <property type="component" value="Chromosome 4"/>
</dbReference>
<comment type="function">
    <text evidence="8">Stores iron in a soluble, non-toxic, readily available form. Important for iron homeostasis. Iron is taken up in the ferrous form and deposited as ferric hydroxides after oxidation.</text>
</comment>
<keyword evidence="3 8" id="KW-0479">Metal-binding</keyword>
<accession>A0ABY7E0A6</accession>
<evidence type="ECO:0000256" key="2">
    <source>
        <dbReference type="ARBA" id="ARBA00022434"/>
    </source>
</evidence>
<organism evidence="10 11">
    <name type="scientific">Mya arenaria</name>
    <name type="common">Soft-shell clam</name>
    <dbReference type="NCBI Taxonomy" id="6604"/>
    <lineage>
        <taxon>Eukaryota</taxon>
        <taxon>Metazoa</taxon>
        <taxon>Spiralia</taxon>
        <taxon>Lophotrochozoa</taxon>
        <taxon>Mollusca</taxon>
        <taxon>Bivalvia</taxon>
        <taxon>Autobranchia</taxon>
        <taxon>Heteroconchia</taxon>
        <taxon>Euheterodonta</taxon>
        <taxon>Imparidentia</taxon>
        <taxon>Neoheterodontei</taxon>
        <taxon>Myida</taxon>
        <taxon>Myoidea</taxon>
        <taxon>Myidae</taxon>
        <taxon>Mya</taxon>
    </lineage>
</organism>
<dbReference type="SUPFAM" id="SSF47240">
    <property type="entry name" value="Ferritin-like"/>
    <property type="match status" value="1"/>
</dbReference>
<evidence type="ECO:0000259" key="9">
    <source>
        <dbReference type="PROSITE" id="PS50905"/>
    </source>
</evidence>
<proteinExistence type="inferred from homology"/>
<dbReference type="Gene3D" id="1.20.1260.10">
    <property type="match status" value="1"/>
</dbReference>
<evidence type="ECO:0000256" key="6">
    <source>
        <dbReference type="ARBA" id="ARBA00025111"/>
    </source>
</evidence>
<evidence type="ECO:0000256" key="8">
    <source>
        <dbReference type="RuleBase" id="RU361145"/>
    </source>
</evidence>
<dbReference type="EMBL" id="CP111015">
    <property type="protein sequence ID" value="WAR02277.1"/>
    <property type="molecule type" value="Genomic_DNA"/>
</dbReference>
<dbReference type="InterPro" id="IPR009078">
    <property type="entry name" value="Ferritin-like_SF"/>
</dbReference>
<reference evidence="10" key="1">
    <citation type="submission" date="2022-11" db="EMBL/GenBank/DDBJ databases">
        <title>Centuries of genome instability and evolution in soft-shell clam transmissible cancer (bioRxiv).</title>
        <authorList>
            <person name="Hart S.F.M."/>
            <person name="Yonemitsu M.A."/>
            <person name="Giersch R.M."/>
            <person name="Beal B.F."/>
            <person name="Arriagada G."/>
            <person name="Davis B.W."/>
            <person name="Ostrander E.A."/>
            <person name="Goff S.P."/>
            <person name="Metzger M.J."/>
        </authorList>
    </citation>
    <scope>NUCLEOTIDE SEQUENCE</scope>
    <source>
        <strain evidence="10">MELC-2E11</strain>
        <tissue evidence="10">Siphon/mantle</tissue>
    </source>
</reference>
<dbReference type="InterPro" id="IPR001519">
    <property type="entry name" value="Ferritin"/>
</dbReference>
<evidence type="ECO:0000256" key="7">
    <source>
        <dbReference type="ARBA" id="ARBA00047990"/>
    </source>
</evidence>
<sequence length="254" mass="28274">MANSLPRQNFHADSEAAINRQINLDLYSSYVYQSMAMYYERDDVALCGFSKFFKQQSDIEKGQAEKLMEYQNKRGGRIVLQTVQKPENDEWGSGLEGMQMAVSLEKSINQSLLELYGVAEKHGDEHLGDFIEDHFLGKQVDTLKAMSDYVTQLTNVGPGLGEFQFDQKLQGAEILINFLNRINGFEDIRIMYIDLVLQACVACQAFASRCPTTWGSRSPFTFLWIALSGGVGITKPGGVGITKPGGVGITKFRG</sequence>
<dbReference type="InterPro" id="IPR008331">
    <property type="entry name" value="Ferritin_DPS_dom"/>
</dbReference>
<evidence type="ECO:0000256" key="4">
    <source>
        <dbReference type="ARBA" id="ARBA00023002"/>
    </source>
</evidence>
<feature type="domain" description="Ferritin-like diiron" evidence="9">
    <location>
        <begin position="8"/>
        <end position="157"/>
    </location>
</feature>
<dbReference type="Pfam" id="PF00210">
    <property type="entry name" value="Ferritin"/>
    <property type="match status" value="1"/>
</dbReference>
<dbReference type="EC" id="1.16.3.1" evidence="8"/>
<dbReference type="InterPro" id="IPR009040">
    <property type="entry name" value="Ferritin-like_diiron"/>
</dbReference>
<comment type="similarity">
    <text evidence="1 8">Belongs to the ferritin family.</text>
</comment>